<dbReference type="AlphaFoldDB" id="A0A0V0QIM6"/>
<gene>
    <name evidence="2" type="ORF">PPERSA_03146</name>
</gene>
<comment type="caution">
    <text evidence="2">The sequence shown here is derived from an EMBL/GenBank/DDBJ whole genome shotgun (WGS) entry which is preliminary data.</text>
</comment>
<feature type="region of interest" description="Disordered" evidence="1">
    <location>
        <begin position="325"/>
        <end position="353"/>
    </location>
</feature>
<evidence type="ECO:0000313" key="3">
    <source>
        <dbReference type="Proteomes" id="UP000054937"/>
    </source>
</evidence>
<dbReference type="Proteomes" id="UP000054937">
    <property type="component" value="Unassembled WGS sequence"/>
</dbReference>
<sequence length="465" mass="55543">MPNNLYQWKLYDYNSTEVLYQLPSQNMTNENINSLNKQITFFIKDLQKQDLIKIRIFDIIDSQKIEDLEFAQEITLKIENLLDQNLQNKRWHLKFQNPQKQKQTPTFLTLDILYDFDFSQKQKINQQQQQQYNQLINVDNQLVDPVYNDNFKQILMQTEDIPFLLEILPLFSANSALFKQYLSNQNQNHEVLLRDMQRSIYFQINLNLCEMAQNNQTQIEIFEKQIILTCRQFLQERKTEKQKIWESQNVLDTLSFLLSRLFYPPQNLQEQKFQSQVFKLIHQEQGLPHFIRQIFLYNILQTDFLVQQEAQEFLGLTLNNSDTNQSLKNLQNEDSNNLHSQLSQPELEQSFQNSSVTNQKSSTNFNISLHFLSDQNPQVVNLDDNLQFSNSEIYYEISQESTKYLQIVMEPNYKSRTEYITNFIQKQNQIAQLKPNPNPNLYPNLNPKAQTTIYRLNLFYKTLFI</sequence>
<organism evidence="2 3">
    <name type="scientific">Pseudocohnilembus persalinus</name>
    <name type="common">Ciliate</name>
    <dbReference type="NCBI Taxonomy" id="266149"/>
    <lineage>
        <taxon>Eukaryota</taxon>
        <taxon>Sar</taxon>
        <taxon>Alveolata</taxon>
        <taxon>Ciliophora</taxon>
        <taxon>Intramacronucleata</taxon>
        <taxon>Oligohymenophorea</taxon>
        <taxon>Scuticociliatia</taxon>
        <taxon>Philasterida</taxon>
        <taxon>Pseudocohnilembidae</taxon>
        <taxon>Pseudocohnilembus</taxon>
    </lineage>
</organism>
<proteinExistence type="predicted"/>
<dbReference type="EMBL" id="LDAU01000158">
    <property type="protein sequence ID" value="KRX02084.1"/>
    <property type="molecule type" value="Genomic_DNA"/>
</dbReference>
<keyword evidence="3" id="KW-1185">Reference proteome</keyword>
<dbReference type="InParanoid" id="A0A0V0QIM6"/>
<reference evidence="2 3" key="1">
    <citation type="journal article" date="2015" name="Sci. Rep.">
        <title>Genome of the facultative scuticociliatosis pathogen Pseudocohnilembus persalinus provides insight into its virulence through horizontal gene transfer.</title>
        <authorList>
            <person name="Xiong J."/>
            <person name="Wang G."/>
            <person name="Cheng J."/>
            <person name="Tian M."/>
            <person name="Pan X."/>
            <person name="Warren A."/>
            <person name="Jiang C."/>
            <person name="Yuan D."/>
            <person name="Miao W."/>
        </authorList>
    </citation>
    <scope>NUCLEOTIDE SEQUENCE [LARGE SCALE GENOMIC DNA]</scope>
    <source>
        <strain evidence="2">36N120E</strain>
    </source>
</reference>
<accession>A0A0V0QIM6</accession>
<evidence type="ECO:0000256" key="1">
    <source>
        <dbReference type="SAM" id="MobiDB-lite"/>
    </source>
</evidence>
<protein>
    <submittedName>
        <fullName evidence="2">Uncharacterized protein</fullName>
    </submittedName>
</protein>
<name>A0A0V0QIM6_PSEPJ</name>
<evidence type="ECO:0000313" key="2">
    <source>
        <dbReference type="EMBL" id="KRX02084.1"/>
    </source>
</evidence>